<keyword evidence="1" id="KW-0472">Membrane</keyword>
<feature type="transmembrane region" description="Helical" evidence="1">
    <location>
        <begin position="6"/>
        <end position="23"/>
    </location>
</feature>
<name>A0A383C093_9ZZZZ</name>
<evidence type="ECO:0000313" key="2">
    <source>
        <dbReference type="EMBL" id="SVE25450.1"/>
    </source>
</evidence>
<reference evidence="2" key="1">
    <citation type="submission" date="2018-05" db="EMBL/GenBank/DDBJ databases">
        <authorList>
            <person name="Lanie J.A."/>
            <person name="Ng W.-L."/>
            <person name="Kazmierczak K.M."/>
            <person name="Andrzejewski T.M."/>
            <person name="Davidsen T.M."/>
            <person name="Wayne K.J."/>
            <person name="Tettelin H."/>
            <person name="Glass J.I."/>
            <person name="Rusch D."/>
            <person name="Podicherti R."/>
            <person name="Tsui H.-C.T."/>
            <person name="Winkler M.E."/>
        </authorList>
    </citation>
    <scope>NUCLEOTIDE SEQUENCE</scope>
</reference>
<sequence length="83" mass="9249">METAEIGTYAMIALMAGLLVYIWRMRQRNIANSQDEPVIAGQDVLDGAAINPEQFDEPDDDALDEMQDILEKAAESQGITYEE</sequence>
<organism evidence="2">
    <name type="scientific">marine metagenome</name>
    <dbReference type="NCBI Taxonomy" id="408172"/>
    <lineage>
        <taxon>unclassified sequences</taxon>
        <taxon>metagenomes</taxon>
        <taxon>ecological metagenomes</taxon>
    </lineage>
</organism>
<protein>
    <submittedName>
        <fullName evidence="2">Uncharacterized protein</fullName>
    </submittedName>
</protein>
<keyword evidence="1" id="KW-0812">Transmembrane</keyword>
<proteinExistence type="predicted"/>
<evidence type="ECO:0000256" key="1">
    <source>
        <dbReference type="SAM" id="Phobius"/>
    </source>
</evidence>
<keyword evidence="1" id="KW-1133">Transmembrane helix</keyword>
<dbReference type="AlphaFoldDB" id="A0A383C093"/>
<accession>A0A383C093</accession>
<dbReference type="EMBL" id="UINC01204631">
    <property type="protein sequence ID" value="SVE25450.1"/>
    <property type="molecule type" value="Genomic_DNA"/>
</dbReference>
<gene>
    <name evidence="2" type="ORF">METZ01_LOCUS478304</name>
</gene>